<feature type="compositionally biased region" description="Low complexity" evidence="2">
    <location>
        <begin position="435"/>
        <end position="444"/>
    </location>
</feature>
<sequence>MSDGPQECALPGCAELVEQPDDGGPRRLYCSPAHRAAARKMRHAARMEAATEQPAEQGSEEQTTQLEQPSEEQTTELPAALGTPRPPEPEPEPVPEREWSPAAAWSVTPPTLPPASSVRTVRTITSKRVKKQKPALTAADRKNAATHMRRRAIASVAIASLVAGGASYFVTENVVPSTPTTLPPQAAPQPSMDADVWAEQAQVVLASLGSQLDAVAQAEASWLSLPPQRRAQEPAAVQALKERKALLEQQRTTLTSQLEALRKLPERTSELTSAQAQLDAVERTLKESTTTAASPDYQEALRQLESQRDMHRQQRDYAAQALTDLRNGVEQALASPLPAQKDETAPIVERVKAVVEGRPDPGEKNSDKEHTSNDDQDPVATQRREDGDEERGDVGTTAPPDPERPNTPDILADGGRDAQESADGARSVRADNADDNGAANNGADSDGGDRGPVQSIAGALGSALGQSDTSNRDERANRRALRAADGSDESSAGESAGTENGDERSEDRSERSERRGGGLGNVLGGVTGGLLGGGKDRGEDRSEDRKERRDDDKDDRDRDRDKARDDDRDHDRDDDKDDRDDHKSWWSDRDDRDDDEDRDERSSRHDRDDDDDDDEDDDDRGVIRGISDGLLGDDDDDRKRPHGKAERQRDKERNASEERGGEHADKDDDDKDEHADEDRDEKRPQGKAERERHKDRGGDKDSGKKDGGKKGSGKKKDSDNHDDDDKDDDGKKGSGKKKDSDKHDDDDKDDDGKKGSGKKKDSDKHDDDDKDDDGKKSSSKKKDSDKDDGDGGDSDGGDDDGGDDD</sequence>
<name>A0ABN1P5U2_9PSEU</name>
<feature type="region of interest" description="Disordered" evidence="2">
    <location>
        <begin position="354"/>
        <end position="805"/>
    </location>
</feature>
<feature type="compositionally biased region" description="Polar residues" evidence="2">
    <location>
        <begin position="54"/>
        <end position="68"/>
    </location>
</feature>
<comment type="caution">
    <text evidence="3">The sequence shown here is derived from an EMBL/GenBank/DDBJ whole genome shotgun (WGS) entry which is preliminary data.</text>
</comment>
<gene>
    <name evidence="3" type="ORF">GCM10009559_07330</name>
</gene>
<proteinExistence type="predicted"/>
<reference evidence="3 4" key="1">
    <citation type="journal article" date="2019" name="Int. J. Syst. Evol. Microbiol.">
        <title>The Global Catalogue of Microorganisms (GCM) 10K type strain sequencing project: providing services to taxonomists for standard genome sequencing and annotation.</title>
        <authorList>
            <consortium name="The Broad Institute Genomics Platform"/>
            <consortium name="The Broad Institute Genome Sequencing Center for Infectious Disease"/>
            <person name="Wu L."/>
            <person name="Ma J."/>
        </authorList>
    </citation>
    <scope>NUCLEOTIDE SEQUENCE [LARGE SCALE GENOMIC DNA]</scope>
    <source>
        <strain evidence="3 4">JCM 11117</strain>
    </source>
</reference>
<dbReference type="RefSeq" id="WP_343938861.1">
    <property type="nucleotide sequence ID" value="NZ_BAAAHP010000017.1"/>
</dbReference>
<feature type="compositionally biased region" description="Basic and acidic residues" evidence="2">
    <location>
        <begin position="728"/>
        <end position="785"/>
    </location>
</feature>
<evidence type="ECO:0000256" key="2">
    <source>
        <dbReference type="SAM" id="MobiDB-lite"/>
    </source>
</evidence>
<evidence type="ECO:0000256" key="1">
    <source>
        <dbReference type="SAM" id="Coils"/>
    </source>
</evidence>
<keyword evidence="4" id="KW-1185">Reference proteome</keyword>
<feature type="compositionally biased region" description="Gly residues" evidence="2">
    <location>
        <begin position="517"/>
        <end position="533"/>
    </location>
</feature>
<keyword evidence="1" id="KW-0175">Coiled coil</keyword>
<organism evidence="3 4">
    <name type="scientific">Pseudonocardia zijingensis</name>
    <dbReference type="NCBI Taxonomy" id="153376"/>
    <lineage>
        <taxon>Bacteria</taxon>
        <taxon>Bacillati</taxon>
        <taxon>Actinomycetota</taxon>
        <taxon>Actinomycetes</taxon>
        <taxon>Pseudonocardiales</taxon>
        <taxon>Pseudonocardiaceae</taxon>
        <taxon>Pseudonocardia</taxon>
    </lineage>
</organism>
<feature type="compositionally biased region" description="Acidic residues" evidence="2">
    <location>
        <begin position="786"/>
        <end position="805"/>
    </location>
</feature>
<feature type="region of interest" description="Disordered" evidence="2">
    <location>
        <begin position="17"/>
        <end position="143"/>
    </location>
</feature>
<feature type="compositionally biased region" description="Acidic residues" evidence="2">
    <location>
        <begin position="608"/>
        <end position="619"/>
    </location>
</feature>
<feature type="compositionally biased region" description="Basic and acidic residues" evidence="2">
    <location>
        <begin position="534"/>
        <end position="590"/>
    </location>
</feature>
<protein>
    <submittedName>
        <fullName evidence="3">Uncharacterized protein</fullName>
    </submittedName>
</protein>
<feature type="compositionally biased region" description="Basic and acidic residues" evidence="2">
    <location>
        <begin position="354"/>
        <end position="373"/>
    </location>
</feature>
<dbReference type="EMBL" id="BAAAHP010000017">
    <property type="protein sequence ID" value="GAA0923282.1"/>
    <property type="molecule type" value="Genomic_DNA"/>
</dbReference>
<feature type="compositionally biased region" description="Basic and acidic residues" evidence="2">
    <location>
        <begin position="637"/>
        <end position="719"/>
    </location>
</feature>
<evidence type="ECO:0000313" key="3">
    <source>
        <dbReference type="EMBL" id="GAA0923282.1"/>
    </source>
</evidence>
<feature type="compositionally biased region" description="Low complexity" evidence="2">
    <location>
        <begin position="489"/>
        <end position="499"/>
    </location>
</feature>
<evidence type="ECO:0000313" key="4">
    <source>
        <dbReference type="Proteomes" id="UP001499967"/>
    </source>
</evidence>
<dbReference type="Proteomes" id="UP001499967">
    <property type="component" value="Unassembled WGS sequence"/>
</dbReference>
<feature type="compositionally biased region" description="Basic and acidic residues" evidence="2">
    <location>
        <begin position="501"/>
        <end position="516"/>
    </location>
</feature>
<feature type="coiled-coil region" evidence="1">
    <location>
        <begin position="237"/>
        <end position="291"/>
    </location>
</feature>
<accession>A0ABN1P5U2</accession>